<evidence type="ECO:0000313" key="3">
    <source>
        <dbReference type="Proteomes" id="UP000821853"/>
    </source>
</evidence>
<accession>A0A9J6FDU4</accession>
<keyword evidence="3" id="KW-1185">Reference proteome</keyword>
<dbReference type="PANTHER" id="PTHR45913">
    <property type="entry name" value="EPM2A-INTERACTING PROTEIN 1"/>
    <property type="match status" value="1"/>
</dbReference>
<dbReference type="EMBL" id="JABSTR010000002">
    <property type="protein sequence ID" value="KAH9364358.1"/>
    <property type="molecule type" value="Genomic_DNA"/>
</dbReference>
<dbReference type="VEuPathDB" id="VectorBase:HLOH_046717"/>
<protein>
    <recommendedName>
        <fullName evidence="4">HAT C-terminal dimerisation domain-containing protein</fullName>
    </recommendedName>
</protein>
<dbReference type="AlphaFoldDB" id="A0A9J6FDU4"/>
<dbReference type="Proteomes" id="UP000821853">
    <property type="component" value="Chromosome 10"/>
</dbReference>
<comment type="caution">
    <text evidence="2">The sequence shown here is derived from an EMBL/GenBank/DDBJ whole genome shotgun (WGS) entry which is preliminary data.</text>
</comment>
<keyword evidence="1" id="KW-0472">Membrane</keyword>
<evidence type="ECO:0008006" key="4">
    <source>
        <dbReference type="Google" id="ProtNLM"/>
    </source>
</evidence>
<feature type="transmembrane region" description="Helical" evidence="1">
    <location>
        <begin position="44"/>
        <end position="64"/>
    </location>
</feature>
<name>A0A9J6FDU4_HAELO</name>
<keyword evidence="1" id="KW-0812">Transmembrane</keyword>
<keyword evidence="1" id="KW-1133">Transmembrane helix</keyword>
<organism evidence="2 3">
    <name type="scientific">Haemaphysalis longicornis</name>
    <name type="common">Bush tick</name>
    <dbReference type="NCBI Taxonomy" id="44386"/>
    <lineage>
        <taxon>Eukaryota</taxon>
        <taxon>Metazoa</taxon>
        <taxon>Ecdysozoa</taxon>
        <taxon>Arthropoda</taxon>
        <taxon>Chelicerata</taxon>
        <taxon>Arachnida</taxon>
        <taxon>Acari</taxon>
        <taxon>Parasitiformes</taxon>
        <taxon>Ixodida</taxon>
        <taxon>Ixodoidea</taxon>
        <taxon>Ixodidae</taxon>
        <taxon>Haemaphysalinae</taxon>
        <taxon>Haemaphysalis</taxon>
    </lineage>
</organism>
<dbReference type="OrthoDB" id="6429007at2759"/>
<gene>
    <name evidence="2" type="ORF">HPB48_003037</name>
</gene>
<dbReference type="PANTHER" id="PTHR45913:SF19">
    <property type="entry name" value="LOW QUALITY PROTEIN: ZINC FINGER BED DOMAIN-CONTAINING PROTEIN 5-LIKE"/>
    <property type="match status" value="1"/>
</dbReference>
<sequence length="104" mass="11760">MDNGYLKLRANIALKQKFGSQCFIAFWMEAAPLFPQLFDKAVHMLLPFATTYACGQAFWTLAYVKNVPRNRLNLGADMRLTLSVSEARIAFLVQGKHVQLHVGE</sequence>
<evidence type="ECO:0000313" key="2">
    <source>
        <dbReference type="EMBL" id="KAH9364358.1"/>
    </source>
</evidence>
<reference evidence="2 3" key="1">
    <citation type="journal article" date="2020" name="Cell">
        <title>Large-Scale Comparative Analyses of Tick Genomes Elucidate Their Genetic Diversity and Vector Capacities.</title>
        <authorList>
            <consortium name="Tick Genome and Microbiome Consortium (TIGMIC)"/>
            <person name="Jia N."/>
            <person name="Wang J."/>
            <person name="Shi W."/>
            <person name="Du L."/>
            <person name="Sun Y."/>
            <person name="Zhan W."/>
            <person name="Jiang J.F."/>
            <person name="Wang Q."/>
            <person name="Zhang B."/>
            <person name="Ji P."/>
            <person name="Bell-Sakyi L."/>
            <person name="Cui X.M."/>
            <person name="Yuan T.T."/>
            <person name="Jiang B.G."/>
            <person name="Yang W.F."/>
            <person name="Lam T.T."/>
            <person name="Chang Q.C."/>
            <person name="Ding S.J."/>
            <person name="Wang X.J."/>
            <person name="Zhu J.G."/>
            <person name="Ruan X.D."/>
            <person name="Zhao L."/>
            <person name="Wei J.T."/>
            <person name="Ye R.Z."/>
            <person name="Que T.C."/>
            <person name="Du C.H."/>
            <person name="Zhou Y.H."/>
            <person name="Cheng J.X."/>
            <person name="Dai P.F."/>
            <person name="Guo W.B."/>
            <person name="Han X.H."/>
            <person name="Huang E.J."/>
            <person name="Li L.F."/>
            <person name="Wei W."/>
            <person name="Gao Y.C."/>
            <person name="Liu J.Z."/>
            <person name="Shao H.Z."/>
            <person name="Wang X."/>
            <person name="Wang C.C."/>
            <person name="Yang T.C."/>
            <person name="Huo Q.B."/>
            <person name="Li W."/>
            <person name="Chen H.Y."/>
            <person name="Chen S.E."/>
            <person name="Zhou L.G."/>
            <person name="Ni X.B."/>
            <person name="Tian J.H."/>
            <person name="Sheng Y."/>
            <person name="Liu T."/>
            <person name="Pan Y.S."/>
            <person name="Xia L.Y."/>
            <person name="Li J."/>
            <person name="Zhao F."/>
            <person name="Cao W.C."/>
        </authorList>
    </citation>
    <scope>NUCLEOTIDE SEQUENCE [LARGE SCALE GENOMIC DNA]</scope>
    <source>
        <strain evidence="2">HaeL-2018</strain>
    </source>
</reference>
<evidence type="ECO:0000256" key="1">
    <source>
        <dbReference type="SAM" id="Phobius"/>
    </source>
</evidence>
<proteinExistence type="predicted"/>
<dbReference type="OMA" id="IAFWMEA"/>